<gene>
    <name evidence="1" type="ORF">EAS64_09445</name>
</gene>
<organism evidence="1 2">
    <name type="scientific">Trebonia kvetii</name>
    <dbReference type="NCBI Taxonomy" id="2480626"/>
    <lineage>
        <taxon>Bacteria</taxon>
        <taxon>Bacillati</taxon>
        <taxon>Actinomycetota</taxon>
        <taxon>Actinomycetes</taxon>
        <taxon>Streptosporangiales</taxon>
        <taxon>Treboniaceae</taxon>
        <taxon>Trebonia</taxon>
    </lineage>
</organism>
<reference evidence="1 2" key="1">
    <citation type="submission" date="2018-11" db="EMBL/GenBank/DDBJ databases">
        <title>Trebonia kvetii gen.nov., sp.nov., a novel acidophilic actinobacterium, and proposal of the new actinobacterial family Treboniaceae fam. nov.</title>
        <authorList>
            <person name="Rapoport D."/>
            <person name="Sagova-Mareckova M."/>
            <person name="Sedlacek I."/>
            <person name="Provaznik J."/>
            <person name="Kralova S."/>
            <person name="Pavlinic D."/>
            <person name="Benes V."/>
            <person name="Kopecky J."/>
        </authorList>
    </citation>
    <scope>NUCLEOTIDE SEQUENCE [LARGE SCALE GENOMIC DNA]</scope>
    <source>
        <strain evidence="1 2">15Tr583</strain>
    </source>
</reference>
<protein>
    <recommendedName>
        <fullName evidence="3">Cache domain-containing protein</fullName>
    </recommendedName>
</protein>
<dbReference type="CDD" id="cd12913">
    <property type="entry name" value="PDC1_MCP_like"/>
    <property type="match status" value="1"/>
</dbReference>
<dbReference type="Pfam" id="PF22673">
    <property type="entry name" value="MCP-like_PDC_1"/>
    <property type="match status" value="1"/>
</dbReference>
<dbReference type="EMBL" id="RPFW01000002">
    <property type="protein sequence ID" value="TVZ04857.1"/>
    <property type="molecule type" value="Genomic_DNA"/>
</dbReference>
<evidence type="ECO:0008006" key="3">
    <source>
        <dbReference type="Google" id="ProtNLM"/>
    </source>
</evidence>
<comment type="caution">
    <text evidence="1">The sequence shown here is derived from an EMBL/GenBank/DDBJ whole genome shotgun (WGS) entry which is preliminary data.</text>
</comment>
<accession>A0A6P2C1M5</accession>
<dbReference type="OrthoDB" id="8687362at2"/>
<name>A0A6P2C1M5_9ACTN</name>
<dbReference type="AlphaFoldDB" id="A0A6P2C1M5"/>
<dbReference type="Gene3D" id="3.30.450.20">
    <property type="entry name" value="PAS domain"/>
    <property type="match status" value="1"/>
</dbReference>
<sequence length="255" mass="27795">MTMRNETLADLDAAAARVRTLLEGEFGPVEAIGAAFLGQWQQCRAAGAPLSPERLAVMREVIWHQLHLLPAADGAGIVAAPDVVAGKHRHLEWWQRTMSGEGDGEGFARIRLNLDPESIDLYDYLDMDWFTVPGRERRRYVYGPYVDFSGADRYVLTMTVPVADGTEFLGVAGVDLRMSHLEPELLAVLRAVTAPAVLVTAERRVVAANTPRWISGTRLDRLPAPGDRAFDDRAFDAITVVGADSGWLLAAAASG</sequence>
<dbReference type="Proteomes" id="UP000460272">
    <property type="component" value="Unassembled WGS sequence"/>
</dbReference>
<evidence type="ECO:0000313" key="1">
    <source>
        <dbReference type="EMBL" id="TVZ04857.1"/>
    </source>
</evidence>
<proteinExistence type="predicted"/>
<keyword evidence="2" id="KW-1185">Reference proteome</keyword>
<evidence type="ECO:0000313" key="2">
    <source>
        <dbReference type="Proteomes" id="UP000460272"/>
    </source>
</evidence>